<gene>
    <name evidence="1" type="ORF">DFH08DRAFT_919067</name>
</gene>
<keyword evidence="2" id="KW-1185">Reference proteome</keyword>
<accession>A0AAD6YYE4</accession>
<comment type="caution">
    <text evidence="1">The sequence shown here is derived from an EMBL/GenBank/DDBJ whole genome shotgun (WGS) entry which is preliminary data.</text>
</comment>
<dbReference type="Pfam" id="PF18758">
    <property type="entry name" value="KDZ"/>
    <property type="match status" value="1"/>
</dbReference>
<reference evidence="1" key="1">
    <citation type="submission" date="2023-03" db="EMBL/GenBank/DDBJ databases">
        <title>Massive genome expansion in bonnet fungi (Mycena s.s.) driven by repeated elements and novel gene families across ecological guilds.</title>
        <authorList>
            <consortium name="Lawrence Berkeley National Laboratory"/>
            <person name="Harder C.B."/>
            <person name="Miyauchi S."/>
            <person name="Viragh M."/>
            <person name="Kuo A."/>
            <person name="Thoen E."/>
            <person name="Andreopoulos B."/>
            <person name="Lu D."/>
            <person name="Skrede I."/>
            <person name="Drula E."/>
            <person name="Henrissat B."/>
            <person name="Morin E."/>
            <person name="Kohler A."/>
            <person name="Barry K."/>
            <person name="LaButti K."/>
            <person name="Morin E."/>
            <person name="Salamov A."/>
            <person name="Lipzen A."/>
            <person name="Mereny Z."/>
            <person name="Hegedus B."/>
            <person name="Baldrian P."/>
            <person name="Stursova M."/>
            <person name="Weitz H."/>
            <person name="Taylor A."/>
            <person name="Grigoriev I.V."/>
            <person name="Nagy L.G."/>
            <person name="Martin F."/>
            <person name="Kauserud H."/>
        </authorList>
    </citation>
    <scope>NUCLEOTIDE SEQUENCE</scope>
    <source>
        <strain evidence="1">CBHHK002</strain>
    </source>
</reference>
<dbReference type="AlphaFoldDB" id="A0AAD6YYE4"/>
<dbReference type="InterPro" id="IPR040521">
    <property type="entry name" value="KDZ"/>
</dbReference>
<proteinExistence type="predicted"/>
<evidence type="ECO:0000313" key="1">
    <source>
        <dbReference type="EMBL" id="KAJ7301725.1"/>
    </source>
</evidence>
<protein>
    <submittedName>
        <fullName evidence="1">Uncharacterized protein</fullName>
    </submittedName>
</protein>
<dbReference type="Proteomes" id="UP001218218">
    <property type="component" value="Unassembled WGS sequence"/>
</dbReference>
<evidence type="ECO:0000313" key="2">
    <source>
        <dbReference type="Proteomes" id="UP001218218"/>
    </source>
</evidence>
<dbReference type="EMBL" id="JARIHO010000128">
    <property type="protein sequence ID" value="KAJ7301725.1"/>
    <property type="molecule type" value="Genomic_DNA"/>
</dbReference>
<name>A0AAD6YYE4_9AGAR</name>
<organism evidence="1 2">
    <name type="scientific">Mycena albidolilacea</name>
    <dbReference type="NCBI Taxonomy" id="1033008"/>
    <lineage>
        <taxon>Eukaryota</taxon>
        <taxon>Fungi</taxon>
        <taxon>Dikarya</taxon>
        <taxon>Basidiomycota</taxon>
        <taxon>Agaricomycotina</taxon>
        <taxon>Agaricomycetes</taxon>
        <taxon>Agaricomycetidae</taxon>
        <taxon>Agaricales</taxon>
        <taxon>Marasmiineae</taxon>
        <taxon>Mycenaceae</taxon>
        <taxon>Mycena</taxon>
    </lineage>
</organism>
<sequence length="626" mass="70783">MKEMVDAYMAFSAAQGEHGMARGPVSPSDDMVENEFRVMVVDVFGAVFCFKWNSSNGGLIPCSPWKPKQAVSIRVLEMFRLARLRYPALGILDNAEKRVKTALGRNAPDWRLKNGCPACTYKLKGEDKLIFAMLLLMDGNDSLKRILRKDKGFDEDGVAHRGDSEHADPRTADAGGDYLMFRERVDRWTKEQLAEEVGIPISDELENSSGCEERWKNLTEELTAKMWGIFDETGIFVALCRHGFVLLVANMVQSRELAKYPLAIVNALLDTCGADLGIGYDIGCGHSTTIWHSPLGPKAAQLNLKMLVGAFHGHAHNRKCQLDYLATYVLGLGLEDLEGAERLFSRSNGLSRSTIQTYFAHLDTFETYANLSTFLVNNYKQAIEILDTEESLKYAMEQAGVTEDMLKSRIQEEKAYLNTLLKEPQEETDQMEYYQLLVNLADRKEKFDEAFGEGSTANGNTRRHARENYNKVVEAIQATERRLSIEVRWTSEDKEWTDAAELVVNCRYRRAVDSLEALVVKRLLELTKVNQSGLGYKVRKHIAKALQVRSKAIRSALQRYNSAALALDPPRQHLSWEEVIDYAFLADFDILRDPTGNATIRAWADPAARQLLDSYHKLKRAKEEIQ</sequence>
<dbReference type="PANTHER" id="PTHR33096">
    <property type="entry name" value="CXC2 DOMAIN-CONTAINING PROTEIN"/>
    <property type="match status" value="1"/>
</dbReference>
<dbReference type="PANTHER" id="PTHR33096:SF1">
    <property type="entry name" value="CXC1-LIKE CYSTEINE CLUSTER ASSOCIATED WITH KDZ TRANSPOSASES DOMAIN-CONTAINING PROTEIN"/>
    <property type="match status" value="1"/>
</dbReference>